<feature type="region of interest" description="Disordered" evidence="7">
    <location>
        <begin position="1654"/>
        <end position="1786"/>
    </location>
</feature>
<dbReference type="SUPFAM" id="SSF56672">
    <property type="entry name" value="DNA/RNA polymerases"/>
    <property type="match status" value="1"/>
</dbReference>
<evidence type="ECO:0000256" key="2">
    <source>
        <dbReference type="ARBA" id="ARBA00022695"/>
    </source>
</evidence>
<evidence type="ECO:0000256" key="3">
    <source>
        <dbReference type="ARBA" id="ARBA00022722"/>
    </source>
</evidence>
<dbReference type="Gene3D" id="3.30.70.270">
    <property type="match status" value="2"/>
</dbReference>
<dbReference type="InterPro" id="IPR001584">
    <property type="entry name" value="Integrase_cat-core"/>
</dbReference>
<dbReference type="CDD" id="cd01647">
    <property type="entry name" value="RT_LTR"/>
    <property type="match status" value="1"/>
</dbReference>
<dbReference type="SUPFAM" id="SSF53098">
    <property type="entry name" value="Ribonuclease H-like"/>
    <property type="match status" value="1"/>
</dbReference>
<evidence type="ECO:0000256" key="1">
    <source>
        <dbReference type="ARBA" id="ARBA00022679"/>
    </source>
</evidence>
<feature type="region of interest" description="Disordered" evidence="7">
    <location>
        <begin position="1183"/>
        <end position="1212"/>
    </location>
</feature>
<dbReference type="Gene3D" id="1.10.340.70">
    <property type="match status" value="1"/>
</dbReference>
<keyword evidence="5" id="KW-0694">RNA-binding</keyword>
<dbReference type="InterPro" id="IPR012337">
    <property type="entry name" value="RNaseH-like_sf"/>
</dbReference>
<feature type="compositionally biased region" description="Acidic residues" evidence="7">
    <location>
        <begin position="1732"/>
        <end position="1741"/>
    </location>
</feature>
<name>A0ABQ0LZK7_MYCCL</name>
<keyword evidence="3" id="KW-0540">Nuclease</keyword>
<feature type="region of interest" description="Disordered" evidence="7">
    <location>
        <begin position="1"/>
        <end position="29"/>
    </location>
</feature>
<evidence type="ECO:0000313" key="9">
    <source>
        <dbReference type="EMBL" id="GAT55361.1"/>
    </source>
</evidence>
<feature type="region of interest" description="Disordered" evidence="7">
    <location>
        <begin position="306"/>
        <end position="328"/>
    </location>
</feature>
<feature type="compositionally biased region" description="Basic and acidic residues" evidence="7">
    <location>
        <begin position="17"/>
        <end position="27"/>
    </location>
</feature>
<dbReference type="PANTHER" id="PTHR37984">
    <property type="entry name" value="PROTEIN CBG26694"/>
    <property type="match status" value="1"/>
</dbReference>
<dbReference type="InterPro" id="IPR050951">
    <property type="entry name" value="Retrovirus_Pol_polyprotein"/>
</dbReference>
<dbReference type="PANTHER" id="PTHR37984:SF5">
    <property type="entry name" value="PROTEIN NYNRIN-LIKE"/>
    <property type="match status" value="1"/>
</dbReference>
<dbReference type="InterPro" id="IPR036397">
    <property type="entry name" value="RNaseH_sf"/>
</dbReference>
<reference evidence="9" key="1">
    <citation type="submission" date="2014-09" db="EMBL/GenBank/DDBJ databases">
        <title>Genome sequence of the luminous mushroom Mycena chlorophos for searching fungal bioluminescence genes.</title>
        <authorList>
            <person name="Tanaka Y."/>
            <person name="Kasuga D."/>
            <person name="Oba Y."/>
            <person name="Hase S."/>
            <person name="Sato K."/>
            <person name="Oba Y."/>
            <person name="Sakakibara Y."/>
        </authorList>
    </citation>
    <scope>NUCLEOTIDE SEQUENCE</scope>
</reference>
<evidence type="ECO:0000259" key="8">
    <source>
        <dbReference type="PROSITE" id="PS50994"/>
    </source>
</evidence>
<keyword evidence="2" id="KW-0548">Nucleotidyltransferase</keyword>
<feature type="compositionally biased region" description="Basic residues" evidence="7">
    <location>
        <begin position="1746"/>
        <end position="1756"/>
    </location>
</feature>
<feature type="compositionally biased region" description="Basic and acidic residues" evidence="7">
    <location>
        <begin position="1689"/>
        <end position="1701"/>
    </location>
</feature>
<proteinExistence type="predicted"/>
<feature type="domain" description="Integrase catalytic" evidence="8">
    <location>
        <begin position="1335"/>
        <end position="1503"/>
    </location>
</feature>
<keyword evidence="6" id="KW-0511">Multifunctional enzyme</keyword>
<dbReference type="InterPro" id="IPR043502">
    <property type="entry name" value="DNA/RNA_pol_sf"/>
</dbReference>
<dbReference type="EMBL" id="DF848980">
    <property type="protein sequence ID" value="GAT55361.1"/>
    <property type="molecule type" value="Genomic_DNA"/>
</dbReference>
<keyword evidence="10" id="KW-1185">Reference proteome</keyword>
<organism evidence="9 10">
    <name type="scientific">Mycena chlorophos</name>
    <name type="common">Agaric fungus</name>
    <name type="synonym">Agaricus chlorophos</name>
    <dbReference type="NCBI Taxonomy" id="658473"/>
    <lineage>
        <taxon>Eukaryota</taxon>
        <taxon>Fungi</taxon>
        <taxon>Dikarya</taxon>
        <taxon>Basidiomycota</taxon>
        <taxon>Agaricomycotina</taxon>
        <taxon>Agaricomycetes</taxon>
        <taxon>Agaricomycetidae</taxon>
        <taxon>Agaricales</taxon>
        <taxon>Marasmiineae</taxon>
        <taxon>Mycenaceae</taxon>
        <taxon>Mycena</taxon>
    </lineage>
</organism>
<dbReference type="SUPFAM" id="SSF50630">
    <property type="entry name" value="Acid proteases"/>
    <property type="match status" value="1"/>
</dbReference>
<evidence type="ECO:0000256" key="4">
    <source>
        <dbReference type="ARBA" id="ARBA00022759"/>
    </source>
</evidence>
<evidence type="ECO:0000313" key="10">
    <source>
        <dbReference type="Proteomes" id="UP000815677"/>
    </source>
</evidence>
<dbReference type="Pfam" id="PF17919">
    <property type="entry name" value="RT_RNaseH_2"/>
    <property type="match status" value="1"/>
</dbReference>
<evidence type="ECO:0000256" key="6">
    <source>
        <dbReference type="ARBA" id="ARBA00023268"/>
    </source>
</evidence>
<dbReference type="Gene3D" id="2.40.70.10">
    <property type="entry name" value="Acid Proteases"/>
    <property type="match status" value="1"/>
</dbReference>
<feature type="region of interest" description="Disordered" evidence="7">
    <location>
        <begin position="422"/>
        <end position="444"/>
    </location>
</feature>
<dbReference type="Proteomes" id="UP000815677">
    <property type="component" value="Unassembled WGS sequence"/>
</dbReference>
<dbReference type="InterPro" id="IPR041588">
    <property type="entry name" value="Integrase_H2C2"/>
</dbReference>
<dbReference type="InterPro" id="IPR043128">
    <property type="entry name" value="Rev_trsase/Diguanyl_cyclase"/>
</dbReference>
<keyword evidence="4" id="KW-0255">Endonuclease</keyword>
<dbReference type="InterPro" id="IPR041577">
    <property type="entry name" value="RT_RNaseH_2"/>
</dbReference>
<keyword evidence="1" id="KW-0808">Transferase</keyword>
<dbReference type="PROSITE" id="PS50994">
    <property type="entry name" value="INTEGRASE"/>
    <property type="match status" value="1"/>
</dbReference>
<dbReference type="Gene3D" id="3.10.10.10">
    <property type="entry name" value="HIV Type 1 Reverse Transcriptase, subunit A, domain 1"/>
    <property type="match status" value="1"/>
</dbReference>
<dbReference type="CDD" id="cd00303">
    <property type="entry name" value="retropepsin_like"/>
    <property type="match status" value="1"/>
</dbReference>
<dbReference type="InterPro" id="IPR021109">
    <property type="entry name" value="Peptidase_aspartic_dom_sf"/>
</dbReference>
<protein>
    <recommendedName>
        <fullName evidence="8">Integrase catalytic domain-containing protein</fullName>
    </recommendedName>
</protein>
<sequence length="1786" mass="202098">GAGARTQPAPPRPNAGRSKDLEDESGKAYKLKAPIQREGLTEEVLEWINNTEVTIRLGDLFGLSKDLREGEKLRLTRIRQPLEADVVPLELELPPELMTAVQETASSQERADIELADDAVELGCLPEVEGVFVTSTDVDGIPAGSLVAQDPYLQYLEGLPDDEPPKQIYVARDSVPLRVTFPYINSQGPVECVLDSGSQIVSMSLEQAQLCGLMWDPTINIYMQSANGQLEKSMGLAKNVPFRWGELKLYLQVHVIRGPAYKVLLGRPFDVLTKSRTDHDGGNQTLTLTDPNTGRAWTVPTFDRVRADPPTTAAKGKEPDREPAPAFLTNPAEGEEAAVVVGFAGDGEMRVERVFQLRGGQMTAAKTIEAYLATSRNGAEEMLRDEEALALFNSFHLGRVEELDDGPYRVFAQVAMSGDDGGKQRNVGVGGGGDAATRHVSGGTEERCGCHDMMDFLGSEGSTAHYTRERTTDTMSVYAGKKCKPVGLKVRPVYTELPERYRIRREIKGDPLADMPTLPSRPIPFQPSERYTAERKADMEERHRGFLWREEMKLLHNFVSAHEAAFAWTAEERGNFRHDFFPPVEIPVVEHETWVERSIPIPRGQLEEFCKTIKNKIDSGVYEPSNASYRSRFFGVVKKDGRSIRLVHSLEPLNAVTIAHSGLPPATEELANHFAGRACGGCLDLFSGYDHRDIAESSRDFTTFQTPFGALRLVKLPMGWTNSVPIFHDDVTYMLQDEIPHITIPYIDDVPIRGPGSRYLKPNGKYETIPGNRGIRRFVWEHFQNLNRVVQRVKYCGGTFSGSKSVLCAGEFHVVGHRCSFEGRVADTDRVGVIARWGPLKDVSEVRRFLGTVGVLRMFIKDYALLARPIQKLVRNDVEFEWGPEQEKAMVRLKEALVNAPCLKPLNYDWDSDIVMAVDTSWMAVGIQVYQCDPDDPKRRYYAKFASIPLNRREAEFSQPKRELYGLKRALEAMQYWLLGCRRLFASIPLNRREAEFSQPKRELYGLKRALEAMQYWLLGCRRLVIETDAKYIQGMLNNPGMGPNATINRWIEQILMFKFKLKHIKGASFPPDGLSRREAQPGDEIWPPDEDGFEANLPPEQHVGWDYFAEQPLDYDEFREEVDTRGGYLQSMVGAAEAVGDVELELGRARAEEKAVAELVRKEYTEEGLVVPTYVQTHVPEDKMLPDTGWRNDEGKREPYDEAHRSRGARNQDERLPAVRDWLANPLQRPDGLEDDAKFKRFMNFATRFFLKGGRLYRRGNESGPRLVVEKEHRMYMMRATHDALGHRGAFATKNLLEMRFWWPDMEGDVRWYCKTCHLCQKRQLALIRAPPTVTETPSIFQKIHTDVMFMSEKSNGCNFVVDARCALSRYPEARAIREQNAKSVGMFLLEDVICRWGCPRWIVTDNGTPFVAAMKWLESKYGIKGIRISPYNSQANGVVERGHWDLRQSLFKAMGGDLKRWYWFLHQVLWADRITTRRGMGCSPFFAVCGAHPILPLDVAEATWLAEYPDQIISTDELIGLRARALAKHVVHVEEMRERIVAAKEMSAAEYATKYRHVIKDHMFNPGDVVLVRNTVDEDSLSARNRERWWGPLVVVRRTKGGAYIVCEFNGAVWQKKIGRWRVIPYEQRKKLTLGERIEELVDVSREALNELENEPEDEPEYHGGDLQFEGIPIRPEVSSPGVVGGGDEHGQGERVVEEERAEEPPNDSPMLQDPPPEPRTGASFHEPEVEGPEPEESESTGPRRSKRPRRPRILKSMLVGMRNGPRKNARGAGGSNQPTLRVL</sequence>
<dbReference type="Gene3D" id="3.30.420.10">
    <property type="entry name" value="Ribonuclease H-like superfamily/Ribonuclease H"/>
    <property type="match status" value="1"/>
</dbReference>
<accession>A0ABQ0LZK7</accession>
<feature type="non-terminal residue" evidence="9">
    <location>
        <position position="1"/>
    </location>
</feature>
<keyword evidence="4" id="KW-0378">Hydrolase</keyword>
<gene>
    <name evidence="9" type="ORF">MCHLO_12140</name>
</gene>
<dbReference type="Pfam" id="PF17921">
    <property type="entry name" value="Integrase_H2C2"/>
    <property type="match status" value="1"/>
</dbReference>
<evidence type="ECO:0000256" key="5">
    <source>
        <dbReference type="ARBA" id="ARBA00022884"/>
    </source>
</evidence>
<evidence type="ECO:0000256" key="7">
    <source>
        <dbReference type="SAM" id="MobiDB-lite"/>
    </source>
</evidence>